<evidence type="ECO:0000313" key="6">
    <source>
        <dbReference type="EMBL" id="RKO91116.1"/>
    </source>
</evidence>
<feature type="non-terminal residue" evidence="6">
    <location>
        <position position="127"/>
    </location>
</feature>
<reference evidence="7" key="1">
    <citation type="journal article" date="2018" name="Nat. Microbiol.">
        <title>Leveraging single-cell genomics to expand the fungal tree of life.</title>
        <authorList>
            <person name="Ahrendt S.R."/>
            <person name="Quandt C.A."/>
            <person name="Ciobanu D."/>
            <person name="Clum A."/>
            <person name="Salamov A."/>
            <person name="Andreopoulos B."/>
            <person name="Cheng J.F."/>
            <person name="Woyke T."/>
            <person name="Pelin A."/>
            <person name="Henrissat B."/>
            <person name="Reynolds N.K."/>
            <person name="Benny G.L."/>
            <person name="Smith M.E."/>
            <person name="James T.Y."/>
            <person name="Grigoriev I.V."/>
        </authorList>
    </citation>
    <scope>NUCLEOTIDE SEQUENCE [LARGE SCALE GENOMIC DNA]</scope>
</reference>
<keyword evidence="2" id="KW-0805">Transcription regulation</keyword>
<dbReference type="GO" id="GO:0003700">
    <property type="term" value="F:DNA-binding transcription factor activity"/>
    <property type="evidence" value="ECO:0007669"/>
    <property type="project" value="InterPro"/>
</dbReference>
<dbReference type="InterPro" id="IPR052127">
    <property type="entry name" value="STE12_transcription_factor"/>
</dbReference>
<dbReference type="GO" id="GO:1990526">
    <property type="term" value="C:Ste12p-Dig1p-Dig2p complex"/>
    <property type="evidence" value="ECO:0007669"/>
    <property type="project" value="TreeGrafter"/>
</dbReference>
<dbReference type="GO" id="GO:1990527">
    <property type="term" value="C:Tec1p-Ste12p-Dig1p complex"/>
    <property type="evidence" value="ECO:0007669"/>
    <property type="project" value="TreeGrafter"/>
</dbReference>
<evidence type="ECO:0000256" key="5">
    <source>
        <dbReference type="ARBA" id="ARBA00024345"/>
    </source>
</evidence>
<dbReference type="InterPro" id="IPR003120">
    <property type="entry name" value="Ste12"/>
</dbReference>
<dbReference type="Proteomes" id="UP000269721">
    <property type="component" value="Unassembled WGS sequence"/>
</dbReference>
<evidence type="ECO:0000256" key="3">
    <source>
        <dbReference type="ARBA" id="ARBA00023163"/>
    </source>
</evidence>
<dbReference type="PANTHER" id="PTHR47427">
    <property type="entry name" value="PROTEIN STE12"/>
    <property type="match status" value="1"/>
</dbReference>
<comment type="subcellular location">
    <subcellularLocation>
        <location evidence="1">Nucleus</location>
    </subcellularLocation>
</comment>
<dbReference type="OrthoDB" id="1095242at2759"/>
<dbReference type="GO" id="GO:0005634">
    <property type="term" value="C:nucleus"/>
    <property type="evidence" value="ECO:0007669"/>
    <property type="project" value="UniProtKB-SubCell"/>
</dbReference>
<proteinExistence type="inferred from homology"/>
<evidence type="ECO:0000256" key="1">
    <source>
        <dbReference type="ARBA" id="ARBA00004123"/>
    </source>
</evidence>
<protein>
    <submittedName>
        <fullName evidence="6">Transcription factor, STE-like protein</fullName>
    </submittedName>
</protein>
<evidence type="ECO:0000313" key="7">
    <source>
        <dbReference type="Proteomes" id="UP000269721"/>
    </source>
</evidence>
<evidence type="ECO:0000256" key="2">
    <source>
        <dbReference type="ARBA" id="ARBA00023015"/>
    </source>
</evidence>
<organism evidence="6 7">
    <name type="scientific">Blyttiomyces helicus</name>
    <dbReference type="NCBI Taxonomy" id="388810"/>
    <lineage>
        <taxon>Eukaryota</taxon>
        <taxon>Fungi</taxon>
        <taxon>Fungi incertae sedis</taxon>
        <taxon>Chytridiomycota</taxon>
        <taxon>Chytridiomycota incertae sedis</taxon>
        <taxon>Chytridiomycetes</taxon>
        <taxon>Chytridiomycetes incertae sedis</taxon>
        <taxon>Blyttiomyces</taxon>
    </lineage>
</organism>
<name>A0A4P9WKI0_9FUNG</name>
<keyword evidence="4" id="KW-0539">Nucleus</keyword>
<keyword evidence="3" id="KW-0804">Transcription</keyword>
<evidence type="ECO:0000256" key="4">
    <source>
        <dbReference type="ARBA" id="ARBA00023242"/>
    </source>
</evidence>
<accession>A0A4P9WKI0</accession>
<keyword evidence="7" id="KW-1185">Reference proteome</keyword>
<dbReference type="SMART" id="SM00424">
    <property type="entry name" value="STE"/>
    <property type="match status" value="1"/>
</dbReference>
<dbReference type="EMBL" id="KZ995223">
    <property type="protein sequence ID" value="RKO91116.1"/>
    <property type="molecule type" value="Genomic_DNA"/>
</dbReference>
<comment type="similarity">
    <text evidence="5">Belongs to the STE12 transcription factor family.</text>
</comment>
<dbReference type="AlphaFoldDB" id="A0A4P9WKI0"/>
<dbReference type="Pfam" id="PF02200">
    <property type="entry name" value="STE"/>
    <property type="match status" value="1"/>
</dbReference>
<gene>
    <name evidence="6" type="ORF">BDK51DRAFT_4387</name>
</gene>
<dbReference type="PANTHER" id="PTHR47427:SF1">
    <property type="entry name" value="PROTEIN STE12"/>
    <property type="match status" value="1"/>
</dbReference>
<sequence>LETVDRLKTFLATAPSNWNPLERLRRFTLPCGEFVSCVFWGNMFHITGTDILRVLVYKFHVIGRPVRDLKKLANDLFSDLRQLKAGVDATMEEPTSEFLKMLYEENCIRSQKKQKVFYWYSVRHDKL</sequence>
<feature type="non-terminal residue" evidence="6">
    <location>
        <position position="1"/>
    </location>
</feature>